<dbReference type="Pfam" id="PF08044">
    <property type="entry name" value="DUF1707"/>
    <property type="match status" value="1"/>
</dbReference>
<dbReference type="EMBL" id="NOVD01000037">
    <property type="protein sequence ID" value="PCK24098.1"/>
    <property type="molecule type" value="Genomic_DNA"/>
</dbReference>
<organism evidence="1 2">
    <name type="scientific">Rhodococcus qingshengii</name>
    <dbReference type="NCBI Taxonomy" id="334542"/>
    <lineage>
        <taxon>Bacteria</taxon>
        <taxon>Bacillati</taxon>
        <taxon>Actinomycetota</taxon>
        <taxon>Actinomycetes</taxon>
        <taxon>Mycobacteriales</taxon>
        <taxon>Nocardiaceae</taxon>
        <taxon>Rhodococcus</taxon>
        <taxon>Rhodococcus erythropolis group</taxon>
    </lineage>
</organism>
<sequence length="279" mass="30180">MTRARDLDRVETCNVLDAAYAEGQLSAEDYFDRTEKAKSAKTLLALARLVNDLQVPKIETKTVPRTSTARKAVFVGAAALIVVGAIAAVAWSRSPLTPSEDITASYASTTSLAPPLPTTTPVPEPTVEPILIAHIDTLTPEGIGAFIERYREEFGDMFVDDASFHGDYSSVSRAVPDAPALTESISFRDGFEREVTSIPRRTGQPTFDLGSIQIDKLAPYMVNIGDYVNVSDAAITHLIVDANYGVPEIAIYAENGLGHQGRIEVTPWGEISRSYPYGS</sequence>
<dbReference type="InterPro" id="IPR012551">
    <property type="entry name" value="DUF1707_SHOCT-like"/>
</dbReference>
<dbReference type="RefSeq" id="WP_007735521.1">
    <property type="nucleotide sequence ID" value="NZ_AP026691.1"/>
</dbReference>
<comment type="caution">
    <text evidence="1">The sequence shown here is derived from an EMBL/GenBank/DDBJ whole genome shotgun (WGS) entry which is preliminary data.</text>
</comment>
<dbReference type="Proteomes" id="UP000230886">
    <property type="component" value="Unassembled WGS sequence"/>
</dbReference>
<evidence type="ECO:0000313" key="2">
    <source>
        <dbReference type="Proteomes" id="UP000230886"/>
    </source>
</evidence>
<accession>A0A1C4G4P1</accession>
<gene>
    <name evidence="1" type="ORF">CHR55_27565</name>
</gene>
<name>A0A1C4G4P1_RHOSG</name>
<proteinExistence type="predicted"/>
<dbReference type="AlphaFoldDB" id="A0A1C4G4P1"/>
<reference evidence="1 2" key="1">
    <citation type="submission" date="2017-07" db="EMBL/GenBank/DDBJ databases">
        <title>Draft sequence of Rhodococcus enclensis 23b-28.</title>
        <authorList>
            <person name="Besaury L."/>
            <person name="Sancelme M."/>
            <person name="Amato P."/>
            <person name="Lallement A."/>
            <person name="Delort A.-M."/>
        </authorList>
    </citation>
    <scope>NUCLEOTIDE SEQUENCE [LARGE SCALE GENOMIC DNA]</scope>
    <source>
        <strain evidence="1 2">23b-28</strain>
    </source>
</reference>
<protein>
    <submittedName>
        <fullName evidence="1">DUF1707 domain-containing protein</fullName>
    </submittedName>
</protein>
<evidence type="ECO:0000313" key="1">
    <source>
        <dbReference type="EMBL" id="PCK24098.1"/>
    </source>
</evidence>